<reference evidence="3" key="1">
    <citation type="submission" date="2017-02" db="UniProtKB">
        <authorList>
            <consortium name="WormBaseParasite"/>
        </authorList>
    </citation>
    <scope>IDENTIFICATION</scope>
</reference>
<name>A0A0R3SZE0_HYMDI</name>
<organism evidence="3">
    <name type="scientific">Hymenolepis diminuta</name>
    <name type="common">Rat tapeworm</name>
    <dbReference type="NCBI Taxonomy" id="6216"/>
    <lineage>
        <taxon>Eukaryota</taxon>
        <taxon>Metazoa</taxon>
        <taxon>Spiralia</taxon>
        <taxon>Lophotrochozoa</taxon>
        <taxon>Platyhelminthes</taxon>
        <taxon>Cestoda</taxon>
        <taxon>Eucestoda</taxon>
        <taxon>Cyclophyllidea</taxon>
        <taxon>Hymenolepididae</taxon>
        <taxon>Hymenolepis</taxon>
    </lineage>
</organism>
<evidence type="ECO:0000313" key="2">
    <source>
        <dbReference type="Proteomes" id="UP000274504"/>
    </source>
</evidence>
<dbReference type="WBParaSite" id="HDID_0001113601-mRNA-1">
    <property type="protein sequence ID" value="HDID_0001113601-mRNA-1"/>
    <property type="gene ID" value="HDID_0001113601"/>
</dbReference>
<dbReference type="AlphaFoldDB" id="A0A0R3SZE0"/>
<evidence type="ECO:0000313" key="3">
    <source>
        <dbReference type="WBParaSite" id="HDID_0001113601-mRNA-1"/>
    </source>
</evidence>
<gene>
    <name evidence="1" type="ORF">HDID_LOCUS11133</name>
</gene>
<protein>
    <submittedName>
        <fullName evidence="3">Ovule protein</fullName>
    </submittedName>
</protein>
<dbReference type="Proteomes" id="UP000274504">
    <property type="component" value="Unassembled WGS sequence"/>
</dbReference>
<proteinExistence type="predicted"/>
<accession>A0A0R3SZE0</accession>
<sequence>MRVIIEVIFKGDVYDFVSFSCPVVFTFYKSSSNLKLCSPCLHFTKRLALMKLVPSRIVDAETTLRQGNKMPVCLPPILPSVNLLGSDIK</sequence>
<dbReference type="EMBL" id="UYSG01012588">
    <property type="protein sequence ID" value="VDL64891.1"/>
    <property type="molecule type" value="Genomic_DNA"/>
</dbReference>
<evidence type="ECO:0000313" key="1">
    <source>
        <dbReference type="EMBL" id="VDL64891.1"/>
    </source>
</evidence>
<reference evidence="1 2" key="2">
    <citation type="submission" date="2018-11" db="EMBL/GenBank/DDBJ databases">
        <authorList>
            <consortium name="Pathogen Informatics"/>
        </authorList>
    </citation>
    <scope>NUCLEOTIDE SEQUENCE [LARGE SCALE GENOMIC DNA]</scope>
</reference>